<evidence type="ECO:0000313" key="3">
    <source>
        <dbReference type="EMBL" id="MBB4956381.1"/>
    </source>
</evidence>
<keyword evidence="2" id="KW-0472">Membrane</keyword>
<evidence type="ECO:0000256" key="1">
    <source>
        <dbReference type="SAM" id="MobiDB-lite"/>
    </source>
</evidence>
<evidence type="ECO:0000256" key="2">
    <source>
        <dbReference type="SAM" id="Phobius"/>
    </source>
</evidence>
<evidence type="ECO:0000313" key="4">
    <source>
        <dbReference type="Proteomes" id="UP000578819"/>
    </source>
</evidence>
<proteinExistence type="predicted"/>
<gene>
    <name evidence="3" type="ORF">FHR38_000114</name>
</gene>
<keyword evidence="4" id="KW-1185">Reference proteome</keyword>
<feature type="transmembrane region" description="Helical" evidence="2">
    <location>
        <begin position="38"/>
        <end position="56"/>
    </location>
</feature>
<dbReference type="RefSeq" id="WP_184531808.1">
    <property type="nucleotide sequence ID" value="NZ_JACHJW010000001.1"/>
</dbReference>
<feature type="region of interest" description="Disordered" evidence="1">
    <location>
        <begin position="220"/>
        <end position="250"/>
    </location>
</feature>
<dbReference type="EMBL" id="JACHJW010000001">
    <property type="protein sequence ID" value="MBB4956381.1"/>
    <property type="molecule type" value="Genomic_DNA"/>
</dbReference>
<name>A0A7W7SL19_9ACTN</name>
<protein>
    <recommendedName>
        <fullName evidence="5">Type VII secretion protein EccE</fullName>
    </recommendedName>
</protein>
<dbReference type="AlphaFoldDB" id="A0A7W7SL19"/>
<accession>A0A7W7SL19</accession>
<sequence length="250" mass="26353">MSGSTKVDRTAGRFGAVQLVAIEATAMAGAAAYMLTPALGGIVVGTALLIAIGVLCRVRGRWVYETLGTRSRLVRRRRATRRAARQTAELAMRDTTPDPRLVAVAPGLTVTTVPHRSGAFGVGQDPLGWFAAVAVLPTPAVSGGGGVQIRPSRLAELAAEPALPASSIQLVVRHRPLPAATLHPESACAASYRELQEAAAQVPVHREVWLATRLNPRLADGSTAWSDQDQADWNRDTDAPPSIIGTHDAL</sequence>
<keyword evidence="2" id="KW-1133">Transmembrane helix</keyword>
<reference evidence="3 4" key="1">
    <citation type="submission" date="2020-08" db="EMBL/GenBank/DDBJ databases">
        <title>Sequencing the genomes of 1000 actinobacteria strains.</title>
        <authorList>
            <person name="Klenk H.-P."/>
        </authorList>
    </citation>
    <scope>NUCLEOTIDE SEQUENCE [LARGE SCALE GENOMIC DNA]</scope>
    <source>
        <strain evidence="3 4">DSM 45886</strain>
    </source>
</reference>
<comment type="caution">
    <text evidence="3">The sequence shown here is derived from an EMBL/GenBank/DDBJ whole genome shotgun (WGS) entry which is preliminary data.</text>
</comment>
<evidence type="ECO:0008006" key="5">
    <source>
        <dbReference type="Google" id="ProtNLM"/>
    </source>
</evidence>
<keyword evidence="2" id="KW-0812">Transmembrane</keyword>
<organism evidence="3 4">
    <name type="scientific">Micromonospora polyrhachis</name>
    <dbReference type="NCBI Taxonomy" id="1282883"/>
    <lineage>
        <taxon>Bacteria</taxon>
        <taxon>Bacillati</taxon>
        <taxon>Actinomycetota</taxon>
        <taxon>Actinomycetes</taxon>
        <taxon>Micromonosporales</taxon>
        <taxon>Micromonosporaceae</taxon>
        <taxon>Micromonospora</taxon>
    </lineage>
</organism>
<dbReference type="Proteomes" id="UP000578819">
    <property type="component" value="Unassembled WGS sequence"/>
</dbReference>